<protein>
    <submittedName>
        <fullName evidence="3">GNAT family N-acetyltransferase</fullName>
    </submittedName>
</protein>
<evidence type="ECO:0000259" key="2">
    <source>
        <dbReference type="PROSITE" id="PS51186"/>
    </source>
</evidence>
<dbReference type="InterPro" id="IPR016181">
    <property type="entry name" value="Acyl_CoA_acyltransferase"/>
</dbReference>
<dbReference type="Proteomes" id="UP000287547">
    <property type="component" value="Unassembled WGS sequence"/>
</dbReference>
<proteinExistence type="predicted"/>
<dbReference type="InterPro" id="IPR000182">
    <property type="entry name" value="GNAT_dom"/>
</dbReference>
<sequence length="310" mass="34116">MTGSARRTSTTGRRGSGKCCSRYGHPSGTIPGMSKVSERQYTGPADLRAMQSLAERIWSPASHCHIGDLAWQRFEHVGRELSWRTRLWEACGQVVAWGWADGGHLSLLVDPAWPELAGSVLDWAAPSEVMVLDGEKHVITALEQRGYRLTPDAPFHHYMSRSLGDLPSPVLPDGFVARPADDVARRVEVHRAAWHPSRVTVESYRNVMAAWPYRSSLDWAVEAPDGRFAAYCLIWLDFVNAVAELEPVGTDPAFRGMGLATAVCLAAMLAASQAGAKQAIVYPVDGYPAVELYRGLGFASYARTFTYRRP</sequence>
<dbReference type="EMBL" id="QHKI01000097">
    <property type="protein sequence ID" value="RSM64397.1"/>
    <property type="molecule type" value="Genomic_DNA"/>
</dbReference>
<evidence type="ECO:0000256" key="1">
    <source>
        <dbReference type="SAM" id="MobiDB-lite"/>
    </source>
</evidence>
<gene>
    <name evidence="3" type="ORF">DMH04_51400</name>
</gene>
<feature type="region of interest" description="Disordered" evidence="1">
    <location>
        <begin position="1"/>
        <end position="34"/>
    </location>
</feature>
<dbReference type="OrthoDB" id="3771710at2"/>
<dbReference type="Pfam" id="PF00583">
    <property type="entry name" value="Acetyltransf_1"/>
    <property type="match status" value="1"/>
</dbReference>
<evidence type="ECO:0000313" key="4">
    <source>
        <dbReference type="Proteomes" id="UP000287547"/>
    </source>
</evidence>
<organism evidence="3 4">
    <name type="scientific">Kibdelosporangium aridum</name>
    <dbReference type="NCBI Taxonomy" id="2030"/>
    <lineage>
        <taxon>Bacteria</taxon>
        <taxon>Bacillati</taxon>
        <taxon>Actinomycetota</taxon>
        <taxon>Actinomycetes</taxon>
        <taxon>Pseudonocardiales</taxon>
        <taxon>Pseudonocardiaceae</taxon>
        <taxon>Kibdelosporangium</taxon>
    </lineage>
</organism>
<keyword evidence="3" id="KW-0808">Transferase</keyword>
<dbReference type="Gene3D" id="3.40.630.30">
    <property type="match status" value="1"/>
</dbReference>
<dbReference type="GO" id="GO:0016747">
    <property type="term" value="F:acyltransferase activity, transferring groups other than amino-acyl groups"/>
    <property type="evidence" value="ECO:0007669"/>
    <property type="project" value="InterPro"/>
</dbReference>
<dbReference type="PROSITE" id="PS51186">
    <property type="entry name" value="GNAT"/>
    <property type="match status" value="1"/>
</dbReference>
<reference evidence="3 4" key="1">
    <citation type="submission" date="2018-05" db="EMBL/GenBank/DDBJ databases">
        <title>Evolution of GPA BGCs.</title>
        <authorList>
            <person name="Waglechner N."/>
            <person name="Wright G.D."/>
        </authorList>
    </citation>
    <scope>NUCLEOTIDE SEQUENCE [LARGE SCALE GENOMIC DNA]</scope>
    <source>
        <strain evidence="3 4">A82846</strain>
    </source>
</reference>
<dbReference type="CDD" id="cd04301">
    <property type="entry name" value="NAT_SF"/>
    <property type="match status" value="1"/>
</dbReference>
<name>A0A428Y9Y4_KIBAR</name>
<accession>A0A428Y9Y4</accession>
<comment type="caution">
    <text evidence="3">The sequence shown here is derived from an EMBL/GenBank/DDBJ whole genome shotgun (WGS) entry which is preliminary data.</text>
</comment>
<dbReference type="SUPFAM" id="SSF55729">
    <property type="entry name" value="Acyl-CoA N-acyltransferases (Nat)"/>
    <property type="match status" value="1"/>
</dbReference>
<feature type="compositionally biased region" description="Low complexity" evidence="1">
    <location>
        <begin position="1"/>
        <end position="13"/>
    </location>
</feature>
<feature type="domain" description="N-acetyltransferase" evidence="2">
    <location>
        <begin position="173"/>
        <end position="310"/>
    </location>
</feature>
<dbReference type="AlphaFoldDB" id="A0A428Y9Y4"/>
<evidence type="ECO:0000313" key="3">
    <source>
        <dbReference type="EMBL" id="RSM64397.1"/>
    </source>
</evidence>